<feature type="compositionally biased region" description="Low complexity" evidence="4">
    <location>
        <begin position="526"/>
        <end position="545"/>
    </location>
</feature>
<dbReference type="InterPro" id="IPR011989">
    <property type="entry name" value="ARM-like"/>
</dbReference>
<name>A0AAW2ZEJ0_9EUKA</name>
<evidence type="ECO:0000256" key="3">
    <source>
        <dbReference type="ARBA" id="ARBA00023242"/>
    </source>
</evidence>
<keyword evidence="3" id="KW-0539">Nucleus</keyword>
<keyword evidence="8" id="KW-1185">Reference proteome</keyword>
<dbReference type="AlphaFoldDB" id="A0AAW2ZEJ0"/>
<reference evidence="7 8" key="1">
    <citation type="submission" date="2024-03" db="EMBL/GenBank/DDBJ databases">
        <title>The Acrasis kona genome and developmental transcriptomes reveal deep origins of eukaryotic multicellular pathways.</title>
        <authorList>
            <person name="Sheikh S."/>
            <person name="Fu C.-J."/>
            <person name="Brown M.W."/>
            <person name="Baldauf S.L."/>
        </authorList>
    </citation>
    <scope>NUCLEOTIDE SEQUENCE [LARGE SCALE GENOMIC DNA]</scope>
    <source>
        <strain evidence="7 8">ATCC MYA-3509</strain>
    </source>
</reference>
<comment type="caution">
    <text evidence="7">The sequence shown here is derived from an EMBL/GenBank/DDBJ whole genome shotgun (WGS) entry which is preliminary data.</text>
</comment>
<dbReference type="PANTHER" id="PTHR15245:SF20">
    <property type="entry name" value="SYMPLEKIN"/>
    <property type="match status" value="1"/>
</dbReference>
<dbReference type="InterPro" id="IPR032460">
    <property type="entry name" value="Symplekin/Pta1_N"/>
</dbReference>
<dbReference type="EMBL" id="JAOPGA020001373">
    <property type="protein sequence ID" value="KAL0487764.1"/>
    <property type="molecule type" value="Genomic_DNA"/>
</dbReference>
<evidence type="ECO:0000259" key="6">
    <source>
        <dbReference type="Pfam" id="PF12295"/>
    </source>
</evidence>
<feature type="compositionally biased region" description="Polar residues" evidence="4">
    <location>
        <begin position="464"/>
        <end position="476"/>
    </location>
</feature>
<dbReference type="InterPro" id="IPR021850">
    <property type="entry name" value="Symplekin/Pta1"/>
</dbReference>
<feature type="compositionally biased region" description="Polar residues" evidence="4">
    <location>
        <begin position="483"/>
        <end position="493"/>
    </location>
</feature>
<evidence type="ECO:0000313" key="8">
    <source>
        <dbReference type="Proteomes" id="UP001431209"/>
    </source>
</evidence>
<dbReference type="GO" id="GO:0005847">
    <property type="term" value="C:mRNA cleavage and polyadenylation specificity factor complex"/>
    <property type="evidence" value="ECO:0007669"/>
    <property type="project" value="TreeGrafter"/>
</dbReference>
<evidence type="ECO:0000259" key="5">
    <source>
        <dbReference type="Pfam" id="PF11935"/>
    </source>
</evidence>
<evidence type="ECO:0000256" key="2">
    <source>
        <dbReference type="ARBA" id="ARBA00022664"/>
    </source>
</evidence>
<evidence type="ECO:0000256" key="1">
    <source>
        <dbReference type="ARBA" id="ARBA00004123"/>
    </source>
</evidence>
<protein>
    <submittedName>
        <fullName evidence="7">Symplekin</fullName>
    </submittedName>
</protein>
<dbReference type="Pfam" id="PF11935">
    <property type="entry name" value="SYMPK_PTA1_N"/>
    <property type="match status" value="1"/>
</dbReference>
<feature type="region of interest" description="Disordered" evidence="4">
    <location>
        <begin position="464"/>
        <end position="546"/>
    </location>
</feature>
<dbReference type="Gene3D" id="1.25.10.10">
    <property type="entry name" value="Leucine-rich Repeat Variant"/>
    <property type="match status" value="1"/>
</dbReference>
<evidence type="ECO:0000256" key="4">
    <source>
        <dbReference type="SAM" id="MobiDB-lite"/>
    </source>
</evidence>
<dbReference type="InterPro" id="IPR022075">
    <property type="entry name" value="Symplekin_C"/>
</dbReference>
<dbReference type="SUPFAM" id="SSF48371">
    <property type="entry name" value="ARM repeat"/>
    <property type="match status" value="1"/>
</dbReference>
<proteinExistence type="predicted"/>
<gene>
    <name evidence="7" type="ORF">AKO1_008685</name>
</gene>
<evidence type="ECO:0000313" key="7">
    <source>
        <dbReference type="EMBL" id="KAL0487764.1"/>
    </source>
</evidence>
<organism evidence="7 8">
    <name type="scientific">Acrasis kona</name>
    <dbReference type="NCBI Taxonomy" id="1008807"/>
    <lineage>
        <taxon>Eukaryota</taxon>
        <taxon>Discoba</taxon>
        <taxon>Heterolobosea</taxon>
        <taxon>Tetramitia</taxon>
        <taxon>Eutetramitia</taxon>
        <taxon>Acrasidae</taxon>
        <taxon>Acrasis</taxon>
    </lineage>
</organism>
<feature type="compositionally biased region" description="Basic and acidic residues" evidence="4">
    <location>
        <begin position="494"/>
        <end position="503"/>
    </location>
</feature>
<dbReference type="GO" id="GO:0006397">
    <property type="term" value="P:mRNA processing"/>
    <property type="evidence" value="ECO:0007669"/>
    <property type="project" value="UniProtKB-KW"/>
</dbReference>
<feature type="domain" description="Symplekin/Pta1 N-terminal" evidence="5">
    <location>
        <begin position="107"/>
        <end position="333"/>
    </location>
</feature>
<keyword evidence="2" id="KW-0507">mRNA processing</keyword>
<feature type="domain" description="Symplekin C-terminal" evidence="6">
    <location>
        <begin position="905"/>
        <end position="1090"/>
    </location>
</feature>
<dbReference type="Pfam" id="PF12295">
    <property type="entry name" value="Symplekin_C"/>
    <property type="match status" value="1"/>
</dbReference>
<dbReference type="Proteomes" id="UP001431209">
    <property type="component" value="Unassembled WGS sequence"/>
</dbReference>
<dbReference type="PANTHER" id="PTHR15245">
    <property type="entry name" value="SYMPLEKIN-RELATED"/>
    <property type="match status" value="1"/>
</dbReference>
<comment type="subcellular location">
    <subcellularLocation>
        <location evidence="1">Nucleus</location>
    </subcellularLocation>
</comment>
<sequence length="1133" mass="128866">MNNALEIDRDRVTGLLNDAKIATEKDDIVSLLSQAEELLIHKHSQSLLGEFLGSFLDFHLDNSPQVKKYICKFIATTCRVADAILSVTNLKDIVGTLSYLTSDQNNNVLKSIITSSTSAYKKGFQVLCLDSASSEQDRQALWNIMNVLEKKIIEFLDHDNDGVRVHSYHFLETLIIIDSFPASSGPLYVGTRRGPKLTTEQEDISLMLIPANDPVLHVGALKKEGEKYLGLLLARGAKLEVPFTNLSVITQAMFNVAKQRSVWWPKIIPTICKASKTIPSSFTDSQRNSVKVALRAILLYLIKMPGTKAQYRQVIQNSLHQLECKQEAVDAAIRYADRNIQVATEPSKRTFEEFYTSQEPDVRPEPKRFKPSVEEFDDHSNEYFSTRKQVDLTIPPSILFDSPIGSYNATDLADKVLDKLSKFKATPQTVVHNQVNLYVISQILLDAMSTLDLTQKGVVQAFLSSPTPSGVGSINSRVDPRLQRSTSSSQPDFSEQKNDKNNEHSLTSSQDNDDEDMIKSQDTDATHQQSTQQQQQTIPQQEQKQPIIVHQEKEFVLRTKPLTSQETRLILDMSWERVLHSEKDLEREGKSFMRSAILTRMVHNKDPTHSRYQDLINHIKMDFKSRFELAMQWLMSEYMAQNADRYSNLLHSLLEVIREVHPTDLLIRDLICQCPKITDHCLKVVCEYIENNQQIATGLITLRDLIIKREPLRYACLQHLLIYSTHHNEHVRSLAIRVVIKLFTVPAFQPLIQSHAVQHLEKLLLPKTPSEMINLPSGTINMQESEWTPSAVKSNCQLYLSICTGQESFSRLVSVFVELEQSQARDTLLSEICEHVKNLSPTHPHLIHLIKNNSDPRAQELALQLVQVVVDYLDQTNTNIPQDLIGAVKSVYFDHHSHNTCLEKDVRFLIPILCHLNREQLKQALPDLIMLPDDLQEQALNKILMHGAALPGHQAHHYMSPQMILVDLHRLDNGDKTRRFRIIQATKLCFSPSYRNVFKREVLATSLQVLVDLNPIPALFMRTVIQSLGVCEDLAPAISGVLMRLIKKKVWESDLLWQGFVNCLTKCRPLQPYVPEIVLQIPYKQVRPMLSEHAEMKSLVREHVLSRRLNGTGDDVLSCLDLRRNSAGEIVTL</sequence>
<dbReference type="InterPro" id="IPR016024">
    <property type="entry name" value="ARM-type_fold"/>
</dbReference>
<accession>A0AAW2ZEJ0</accession>